<evidence type="ECO:0000313" key="2">
    <source>
        <dbReference type="Proteomes" id="UP000886998"/>
    </source>
</evidence>
<reference evidence="1" key="1">
    <citation type="submission" date="2020-08" db="EMBL/GenBank/DDBJ databases">
        <title>Multicomponent nature underlies the extraordinary mechanical properties of spider dragline silk.</title>
        <authorList>
            <person name="Kono N."/>
            <person name="Nakamura H."/>
            <person name="Mori M."/>
            <person name="Yoshida Y."/>
            <person name="Ohtoshi R."/>
            <person name="Malay A.D."/>
            <person name="Moran D.A.P."/>
            <person name="Tomita M."/>
            <person name="Numata K."/>
            <person name="Arakawa K."/>
        </authorList>
    </citation>
    <scope>NUCLEOTIDE SEQUENCE</scope>
</reference>
<organism evidence="1 2">
    <name type="scientific">Trichonephila inaurata madagascariensis</name>
    <dbReference type="NCBI Taxonomy" id="2747483"/>
    <lineage>
        <taxon>Eukaryota</taxon>
        <taxon>Metazoa</taxon>
        <taxon>Ecdysozoa</taxon>
        <taxon>Arthropoda</taxon>
        <taxon>Chelicerata</taxon>
        <taxon>Arachnida</taxon>
        <taxon>Araneae</taxon>
        <taxon>Araneomorphae</taxon>
        <taxon>Entelegynae</taxon>
        <taxon>Araneoidea</taxon>
        <taxon>Nephilidae</taxon>
        <taxon>Trichonephila</taxon>
        <taxon>Trichonephila inaurata</taxon>
    </lineage>
</organism>
<name>A0A8X6MDI0_9ARAC</name>
<dbReference type="EMBL" id="BMAV01025644">
    <property type="protein sequence ID" value="GFS43255.1"/>
    <property type="molecule type" value="Genomic_DNA"/>
</dbReference>
<proteinExistence type="predicted"/>
<sequence>MTKQTISKRYRSFEIGSACSRHDNWVVAVTTTSRPCQRMMVSFARNNALDLTLSNEGSVTRGKRGGEGRLLGDSPGDIQGTLTVITSVHAR</sequence>
<dbReference type="AlphaFoldDB" id="A0A8X6MDI0"/>
<dbReference type="OrthoDB" id="10418961at2759"/>
<accession>A0A8X6MDI0</accession>
<protein>
    <submittedName>
        <fullName evidence="1">Uncharacterized protein</fullName>
    </submittedName>
</protein>
<gene>
    <name evidence="1" type="ORF">TNIN_216801</name>
</gene>
<keyword evidence="2" id="KW-1185">Reference proteome</keyword>
<dbReference type="Proteomes" id="UP000886998">
    <property type="component" value="Unassembled WGS sequence"/>
</dbReference>
<comment type="caution">
    <text evidence="1">The sequence shown here is derived from an EMBL/GenBank/DDBJ whole genome shotgun (WGS) entry which is preliminary data.</text>
</comment>
<evidence type="ECO:0000313" key="1">
    <source>
        <dbReference type="EMBL" id="GFS43255.1"/>
    </source>
</evidence>